<reference evidence="3 4" key="1">
    <citation type="submission" date="2021-01" db="EMBL/GenBank/DDBJ databases">
        <title>FDA dAtabase for Regulatory Grade micrObial Sequences (FDA-ARGOS): Supporting development and validation of Infectious Disease Dx tests.</title>
        <authorList>
            <person name="Blissenbach B."/>
            <person name="Krut O."/>
            <person name="Tallon L."/>
            <person name="Sadzewicz L."/>
            <person name="Zhao X."/>
            <person name="Boylan J."/>
            <person name="Ott S."/>
            <person name="Bowen H."/>
            <person name="Vavikolanu K."/>
            <person name="Mehta A."/>
            <person name="Aluvathingal J."/>
            <person name="Nadendla S."/>
            <person name="Yan Y."/>
            <person name="Sichtig H."/>
        </authorList>
    </citation>
    <scope>NUCLEOTIDE SEQUENCE [LARGE SCALE GENOMIC DNA]</scope>
    <source>
        <strain evidence="3 4">FDAARGOS_1082</strain>
    </source>
</reference>
<dbReference type="AlphaFoldDB" id="A0A7T9XW63"/>
<dbReference type="HAMAP" id="MF_00851">
    <property type="entry name" value="Leader_SpeFL"/>
    <property type="match status" value="1"/>
</dbReference>
<dbReference type="Proteomes" id="UP001182355">
    <property type="component" value="Unassembled WGS sequence"/>
</dbReference>
<dbReference type="GO" id="GO:0031556">
    <property type="term" value="P:transcriptional attenuation by ribosome"/>
    <property type="evidence" value="ECO:0007669"/>
    <property type="project" value="UniProtKB-UniRule"/>
</dbReference>
<feature type="short sequence motif" description="Ornithine recognition loop" evidence="1">
    <location>
        <begin position="10"/>
        <end position="16"/>
    </location>
</feature>
<keyword evidence="1" id="KW-0699">rRNA-binding</keyword>
<keyword evidence="1" id="KW-0810">Translation regulation</keyword>
<reference evidence="2" key="2">
    <citation type="submission" date="2023-02" db="EMBL/GenBank/DDBJ databases">
        <authorList>
            <person name="Ashton P.M."/>
            <person name="Dallman T."/>
            <person name="Nair S."/>
            <person name="De Pinna E."/>
            <person name="Peters T."/>
            <person name="Grant K."/>
        </authorList>
    </citation>
    <scope>NUCLEOTIDE SEQUENCE</scope>
    <source>
        <strain evidence="2">01103883</strain>
    </source>
</reference>
<evidence type="ECO:0000256" key="1">
    <source>
        <dbReference type="HAMAP-Rule" id="MF_00851"/>
    </source>
</evidence>
<comment type="subunit">
    <text evidence="1">Binds ornithine in stalled 70S ribosomes, blocking the upper two-thirds of the exit tunnel. Contacts 23S rRNA and ribosomal proteins L4 and L22.</text>
</comment>
<dbReference type="Proteomes" id="UP000595309">
    <property type="component" value="Chromosome"/>
</dbReference>
<dbReference type="EMBL" id="CP068146">
    <property type="protein sequence ID" value="QQU48214.1"/>
    <property type="molecule type" value="Genomic_DNA"/>
</dbReference>
<gene>
    <name evidence="1" type="primary">speFL</name>
    <name evidence="3" type="ORF">I6I39_05640</name>
    <name evidence="2" type="ORF">RSF11_002635</name>
</gene>
<keyword evidence="1" id="KW-0428">Leader peptide</keyword>
<sequence length="34" mass="4347">MENNNKKMAHIRRTTHLMMPAHRSYFNFSYYHYR</sequence>
<organism evidence="3 4">
    <name type="scientific">Yersinia enterocolitica</name>
    <dbReference type="NCBI Taxonomy" id="630"/>
    <lineage>
        <taxon>Bacteria</taxon>
        <taxon>Pseudomonadati</taxon>
        <taxon>Pseudomonadota</taxon>
        <taxon>Gammaproteobacteria</taxon>
        <taxon>Enterobacterales</taxon>
        <taxon>Yersiniaceae</taxon>
        <taxon>Yersinia</taxon>
    </lineage>
</organism>
<dbReference type="Pfam" id="PF10940">
    <property type="entry name" value="SpeFL"/>
    <property type="match status" value="1"/>
</dbReference>
<dbReference type="EMBL" id="ABNAVX010000013">
    <property type="protein sequence ID" value="ELI8102922.1"/>
    <property type="molecule type" value="Genomic_DNA"/>
</dbReference>
<dbReference type="OrthoDB" id="5683456at2"/>
<evidence type="ECO:0000313" key="2">
    <source>
        <dbReference type="EMBL" id="ELI8102922.1"/>
    </source>
</evidence>
<dbReference type="InterPro" id="IPR021237">
    <property type="entry name" value="SpeFL"/>
</dbReference>
<keyword evidence="1" id="KW-0805">Transcription regulation</keyword>
<dbReference type="GeneID" id="93968936"/>
<dbReference type="RefSeq" id="WP_105877053.1">
    <property type="nucleotide sequence ID" value="NZ_CAKODN010000003.1"/>
</dbReference>
<name>A0A7T9XW63_YEREN</name>
<comment type="similarity">
    <text evidence="1">Belongs to the speF operon leader peptide family.</text>
</comment>
<evidence type="ECO:0000313" key="3">
    <source>
        <dbReference type="EMBL" id="QQU48214.1"/>
    </source>
</evidence>
<dbReference type="GO" id="GO:0006448">
    <property type="term" value="P:regulation of translational elongation"/>
    <property type="evidence" value="ECO:0007669"/>
    <property type="project" value="UniProtKB-UniRule"/>
</dbReference>
<evidence type="ECO:0000313" key="4">
    <source>
        <dbReference type="Proteomes" id="UP000595309"/>
    </source>
</evidence>
<keyword evidence="1" id="KW-0804">Transcription</keyword>
<dbReference type="GO" id="GO:0019843">
    <property type="term" value="F:rRNA binding"/>
    <property type="evidence" value="ECO:0007669"/>
    <property type="project" value="UniProtKB-KW"/>
</dbReference>
<keyword evidence="1" id="KW-0694">RNA-binding</keyword>
<comment type="function">
    <text evidence="1">A small protein (arrest peptide) encoded upstream of inducible ornithine carboxylase gene (speF) that controls expression of downstream genes (usually speF and potE) by transcriptional and translational attenuation.</text>
</comment>
<comment type="induction">
    <text evidence="1">Induced by ornithine, repressed by putrescine. Part of the speFL-speF-potE operon.</text>
</comment>
<feature type="binding site" evidence="1">
    <location>
        <position position="13"/>
    </location>
    <ligand>
        <name>L-ornithine</name>
        <dbReference type="ChEBI" id="CHEBI:46911"/>
    </ligand>
</feature>
<protein>
    <recommendedName>
        <fullName evidence="1">Leader peptide SpeFL</fullName>
    </recommendedName>
    <alternativeName>
        <fullName evidence="1">Arrest peptide SpeFL</fullName>
    </alternativeName>
</protein>
<accession>A0A7T9XW63</accession>
<proteinExistence type="evidence at transcript level"/>